<proteinExistence type="predicted"/>
<protein>
    <submittedName>
        <fullName evidence="1">Uncharacterized protein</fullName>
    </submittedName>
</protein>
<keyword evidence="2" id="KW-1185">Reference proteome</keyword>
<keyword evidence="1" id="KW-0614">Plasmid</keyword>
<dbReference type="KEGG" id="madi:A7U43_28280"/>
<organism evidence="1 2">
    <name type="scientific">Mycobacterium adipatum</name>
    <dbReference type="NCBI Taxonomy" id="1682113"/>
    <lineage>
        <taxon>Bacteria</taxon>
        <taxon>Bacillati</taxon>
        <taxon>Actinomycetota</taxon>
        <taxon>Actinomycetes</taxon>
        <taxon>Mycobacteriales</taxon>
        <taxon>Mycobacteriaceae</taxon>
        <taxon>Mycobacterium</taxon>
    </lineage>
</organism>
<evidence type="ECO:0000313" key="2">
    <source>
        <dbReference type="Proteomes" id="UP000077143"/>
    </source>
</evidence>
<sequence>MTPIELLAQQSQEQHARYHALFGLNPAGGEGLRDLARRAREVGLRERQVRQGVINLNFSTRVTG</sequence>
<name>A0A172UWA8_9MYCO</name>
<reference evidence="1 2" key="1">
    <citation type="submission" date="2016-05" db="EMBL/GenBank/DDBJ databases">
        <title>Complete genome sequence of a phthalic acid esters degrading Mycobacterium sp. YC-RL4.</title>
        <authorList>
            <person name="Ren L."/>
            <person name="Fan S."/>
            <person name="Ruth N."/>
            <person name="Jia Y."/>
            <person name="Wang J."/>
            <person name="Qiao C."/>
        </authorList>
    </citation>
    <scope>NUCLEOTIDE SEQUENCE [LARGE SCALE GENOMIC DNA]</scope>
    <source>
        <strain evidence="1 2">YC-RL4</strain>
        <plasmid evidence="2">pmyc1</plasmid>
    </source>
</reference>
<geneLocation type="plasmid" evidence="2">
    <name>pmyc1</name>
</geneLocation>
<dbReference type="OrthoDB" id="4734829at2"/>
<dbReference type="RefSeq" id="WP_068004146.1">
    <property type="nucleotide sequence ID" value="NZ_CP015597.1"/>
</dbReference>
<dbReference type="Proteomes" id="UP000077143">
    <property type="component" value="Plasmid pMYC1"/>
</dbReference>
<dbReference type="AlphaFoldDB" id="A0A172UWA8"/>
<accession>A0A172UWA8</accession>
<dbReference type="EMBL" id="CP015597">
    <property type="protein sequence ID" value="ANE83417.1"/>
    <property type="molecule type" value="Genomic_DNA"/>
</dbReference>
<gene>
    <name evidence="1" type="ORF">A7U43_28280</name>
</gene>
<evidence type="ECO:0000313" key="1">
    <source>
        <dbReference type="EMBL" id="ANE83417.1"/>
    </source>
</evidence>